<name>A0A9D7K187_9PROT</name>
<dbReference type="AlphaFoldDB" id="A0A9D7K187"/>
<dbReference type="PANTHER" id="PTHR30336">
    <property type="entry name" value="INNER MEMBRANE PROTEIN, PROBABLE PERMEASE"/>
    <property type="match status" value="1"/>
</dbReference>
<dbReference type="InterPro" id="IPR014729">
    <property type="entry name" value="Rossmann-like_a/b/a_fold"/>
</dbReference>
<dbReference type="InterPro" id="IPR003848">
    <property type="entry name" value="DUF218"/>
</dbReference>
<dbReference type="CDD" id="cd06259">
    <property type="entry name" value="YdcF-like"/>
    <property type="match status" value="1"/>
</dbReference>
<sequence length="211" mass="22324">MSLSWLLTNLLAGVVARALLVPLEAKYPALPPSSLHTLDAEAIVVLGAGRYRGTPEFAEDDVIGPALDRLRYGALLARESKKPLLVTGGAPDGGVRSEAETMAASLARDFGVSVRWLESASANTLDNARFSAEILHSAGIRRVALVTHAWHMPRAVAAFEAAGLSVLAAPTGYLSVGPISALDFVPRAGALHGSARALHEWIGQAWYALRR</sequence>
<dbReference type="InterPro" id="IPR051599">
    <property type="entry name" value="Cell_Envelope_Assoc"/>
</dbReference>
<evidence type="ECO:0000313" key="2">
    <source>
        <dbReference type="EMBL" id="MBK8522892.1"/>
    </source>
</evidence>
<dbReference type="GO" id="GO:0005886">
    <property type="term" value="C:plasma membrane"/>
    <property type="evidence" value="ECO:0007669"/>
    <property type="project" value="TreeGrafter"/>
</dbReference>
<gene>
    <name evidence="2" type="ORF">IPL58_01405</name>
</gene>
<reference evidence="2" key="1">
    <citation type="submission" date="2020-10" db="EMBL/GenBank/DDBJ databases">
        <title>Connecting structure to function with the recovery of over 1000 high-quality activated sludge metagenome-assembled genomes encoding full-length rRNA genes using long-read sequencing.</title>
        <authorList>
            <person name="Singleton C.M."/>
            <person name="Petriglieri F."/>
            <person name="Kristensen J.M."/>
            <person name="Kirkegaard R.H."/>
            <person name="Michaelsen T.Y."/>
            <person name="Andersen M.H."/>
            <person name="Karst S.M."/>
            <person name="Dueholm M.S."/>
            <person name="Nielsen P.H."/>
            <person name="Albertsen M."/>
        </authorList>
    </citation>
    <scope>NUCLEOTIDE SEQUENCE</scope>
    <source>
        <strain evidence="2">Hirt_18-Q3-R61-65_BATAC.395</strain>
    </source>
</reference>
<accession>A0A9D7K187</accession>
<dbReference type="PANTHER" id="PTHR30336:SF4">
    <property type="entry name" value="ENVELOPE BIOGENESIS FACTOR ELYC"/>
    <property type="match status" value="1"/>
</dbReference>
<evidence type="ECO:0000259" key="1">
    <source>
        <dbReference type="Pfam" id="PF02698"/>
    </source>
</evidence>
<evidence type="ECO:0000313" key="3">
    <source>
        <dbReference type="Proteomes" id="UP000886689"/>
    </source>
</evidence>
<organism evidence="2 3">
    <name type="scientific">Candidatus Proximibacter danicus</name>
    <dbReference type="NCBI Taxonomy" id="2954365"/>
    <lineage>
        <taxon>Bacteria</taxon>
        <taxon>Pseudomonadati</taxon>
        <taxon>Pseudomonadota</taxon>
        <taxon>Betaproteobacteria</taxon>
        <taxon>Candidatus Proximibacter</taxon>
    </lineage>
</organism>
<dbReference type="EMBL" id="JADJUC010000001">
    <property type="protein sequence ID" value="MBK8522892.1"/>
    <property type="molecule type" value="Genomic_DNA"/>
</dbReference>
<dbReference type="GO" id="GO:0043164">
    <property type="term" value="P:Gram-negative-bacterium-type cell wall biogenesis"/>
    <property type="evidence" value="ECO:0007669"/>
    <property type="project" value="TreeGrafter"/>
</dbReference>
<dbReference type="Gene3D" id="3.40.50.620">
    <property type="entry name" value="HUPs"/>
    <property type="match status" value="1"/>
</dbReference>
<dbReference type="GO" id="GO:0000270">
    <property type="term" value="P:peptidoglycan metabolic process"/>
    <property type="evidence" value="ECO:0007669"/>
    <property type="project" value="TreeGrafter"/>
</dbReference>
<dbReference type="Proteomes" id="UP000886689">
    <property type="component" value="Unassembled WGS sequence"/>
</dbReference>
<comment type="caution">
    <text evidence="2">The sequence shown here is derived from an EMBL/GenBank/DDBJ whole genome shotgun (WGS) entry which is preliminary data.</text>
</comment>
<proteinExistence type="predicted"/>
<feature type="domain" description="DUF218" evidence="1">
    <location>
        <begin position="41"/>
        <end position="203"/>
    </location>
</feature>
<dbReference type="Pfam" id="PF02698">
    <property type="entry name" value="DUF218"/>
    <property type="match status" value="1"/>
</dbReference>
<protein>
    <submittedName>
        <fullName evidence="2">YdcF family protein</fullName>
    </submittedName>
</protein>